<comment type="caution">
    <text evidence="1">The sequence shown here is derived from an EMBL/GenBank/DDBJ whole genome shotgun (WGS) entry which is preliminary data.</text>
</comment>
<evidence type="ECO:0000313" key="2">
    <source>
        <dbReference type="Proteomes" id="UP001139150"/>
    </source>
</evidence>
<gene>
    <name evidence="1" type="ORF">MF646_21685</name>
</gene>
<dbReference type="Gene3D" id="3.30.450.150">
    <property type="entry name" value="Haem-degrading domain"/>
    <property type="match status" value="1"/>
</dbReference>
<sequence>MTLPKKSVLSQQKVMNMLNKAIQKATELDIKISIAVVDDGGNLMGFIRMNGAKLIPSSIAQNKAYTAAGFGIPTGDWYERIKDKPALLHGIVHTDKMTIFSGGQPIYDGADLIGGIGVSGGSEEQDNDCALAALSVIHI</sequence>
<dbReference type="Pfam" id="PF03928">
    <property type="entry name" value="HbpS-like"/>
    <property type="match status" value="1"/>
</dbReference>
<keyword evidence="2" id="KW-1185">Reference proteome</keyword>
<proteinExistence type="predicted"/>
<evidence type="ECO:0000313" key="1">
    <source>
        <dbReference type="EMBL" id="MCL7749730.1"/>
    </source>
</evidence>
<dbReference type="Proteomes" id="UP001139150">
    <property type="component" value="Unassembled WGS sequence"/>
</dbReference>
<dbReference type="PANTHER" id="PTHR34309:SF1">
    <property type="entry name" value="PROTEIN GLCG"/>
    <property type="match status" value="1"/>
</dbReference>
<accession>A0A9X2CWR1</accession>
<reference evidence="1" key="1">
    <citation type="submission" date="2022-02" db="EMBL/GenBank/DDBJ databases">
        <title>Halalkalibacter sp. nov. isolated from Lonar Lake, India.</title>
        <authorList>
            <person name="Joshi A."/>
            <person name="Thite S."/>
            <person name="Lodha T."/>
        </authorList>
    </citation>
    <scope>NUCLEOTIDE SEQUENCE</scope>
    <source>
        <strain evidence="1">MEB205</strain>
    </source>
</reference>
<dbReference type="PANTHER" id="PTHR34309">
    <property type="entry name" value="SLR1406 PROTEIN"/>
    <property type="match status" value="1"/>
</dbReference>
<name>A0A9X2CWR1_9BACI</name>
<dbReference type="RefSeq" id="WP_250098587.1">
    <property type="nucleotide sequence ID" value="NZ_JAKRYL010000038.1"/>
</dbReference>
<dbReference type="SUPFAM" id="SSF143744">
    <property type="entry name" value="GlcG-like"/>
    <property type="match status" value="1"/>
</dbReference>
<protein>
    <submittedName>
        <fullName evidence="1">Heme-binding protein</fullName>
    </submittedName>
</protein>
<dbReference type="AlphaFoldDB" id="A0A9X2CWR1"/>
<dbReference type="EMBL" id="JAKRYL010000038">
    <property type="protein sequence ID" value="MCL7749730.1"/>
    <property type="molecule type" value="Genomic_DNA"/>
</dbReference>
<dbReference type="InterPro" id="IPR038084">
    <property type="entry name" value="PduO/GlcC-like_sf"/>
</dbReference>
<organism evidence="1 2">
    <name type="scientific">Halalkalibacter alkaliphilus</name>
    <dbReference type="NCBI Taxonomy" id="2917993"/>
    <lineage>
        <taxon>Bacteria</taxon>
        <taxon>Bacillati</taxon>
        <taxon>Bacillota</taxon>
        <taxon>Bacilli</taxon>
        <taxon>Bacillales</taxon>
        <taxon>Bacillaceae</taxon>
        <taxon>Halalkalibacter</taxon>
    </lineage>
</organism>
<dbReference type="InterPro" id="IPR005624">
    <property type="entry name" value="PduO/GlcC-like"/>
</dbReference>
<dbReference type="InterPro" id="IPR052517">
    <property type="entry name" value="GlcG_carb_metab_protein"/>
</dbReference>